<reference evidence="3" key="1">
    <citation type="journal article" date="2019" name="Int. J. Syst. Evol. Microbiol.">
        <title>The Global Catalogue of Microorganisms (GCM) 10K type strain sequencing project: providing services to taxonomists for standard genome sequencing and annotation.</title>
        <authorList>
            <consortium name="The Broad Institute Genomics Platform"/>
            <consortium name="The Broad Institute Genome Sequencing Center for Infectious Disease"/>
            <person name="Wu L."/>
            <person name="Ma J."/>
        </authorList>
    </citation>
    <scope>NUCLEOTIDE SEQUENCE [LARGE SCALE GENOMIC DNA]</scope>
    <source>
        <strain evidence="3">JCM 17933</strain>
    </source>
</reference>
<evidence type="ECO:0000313" key="3">
    <source>
        <dbReference type="Proteomes" id="UP001500503"/>
    </source>
</evidence>
<accession>A0ABP8Q7A4</accession>
<keyword evidence="3" id="KW-1185">Reference proteome</keyword>
<dbReference type="PROSITE" id="PS51257">
    <property type="entry name" value="PROKAR_LIPOPROTEIN"/>
    <property type="match status" value="1"/>
</dbReference>
<name>A0ABP8Q7A4_9ACTN</name>
<feature type="compositionally biased region" description="Low complexity" evidence="1">
    <location>
        <begin position="38"/>
        <end position="48"/>
    </location>
</feature>
<gene>
    <name evidence="2" type="ORF">GCM10023191_042480</name>
</gene>
<dbReference type="RefSeq" id="WP_345466304.1">
    <property type="nucleotide sequence ID" value="NZ_BAABHF010000023.1"/>
</dbReference>
<evidence type="ECO:0008006" key="4">
    <source>
        <dbReference type="Google" id="ProtNLM"/>
    </source>
</evidence>
<sequence length="181" mass="18990">MSYRSAVYLGGTLTVGALLAGCSGRSDGEHRFAPSPEPVSTTSEASAPSPTPSTPTPAPSASDPSGQAGIKGARLTLQAFLRGSAAADAAACRYVAENSVFARKAMHGDCRAEMRKMPHLLKPDERRALRSVTVSGGGLNEHGDATIPFSGLSWTKGNMTVYTLQPKFRLHRSGGMWKVVS</sequence>
<evidence type="ECO:0000313" key="2">
    <source>
        <dbReference type="EMBL" id="GAA4498024.1"/>
    </source>
</evidence>
<comment type="caution">
    <text evidence="2">The sequence shown here is derived from an EMBL/GenBank/DDBJ whole genome shotgun (WGS) entry which is preliminary data.</text>
</comment>
<evidence type="ECO:0000256" key="1">
    <source>
        <dbReference type="SAM" id="MobiDB-lite"/>
    </source>
</evidence>
<feature type="compositionally biased region" description="Pro residues" evidence="1">
    <location>
        <begin position="49"/>
        <end position="58"/>
    </location>
</feature>
<proteinExistence type="predicted"/>
<dbReference type="EMBL" id="BAABHF010000023">
    <property type="protein sequence ID" value="GAA4498024.1"/>
    <property type="molecule type" value="Genomic_DNA"/>
</dbReference>
<protein>
    <recommendedName>
        <fullName evidence="4">Lipoprotein</fullName>
    </recommendedName>
</protein>
<feature type="region of interest" description="Disordered" evidence="1">
    <location>
        <begin position="28"/>
        <end position="69"/>
    </location>
</feature>
<organism evidence="2 3">
    <name type="scientific">Actinoallomurus oryzae</name>
    <dbReference type="NCBI Taxonomy" id="502180"/>
    <lineage>
        <taxon>Bacteria</taxon>
        <taxon>Bacillati</taxon>
        <taxon>Actinomycetota</taxon>
        <taxon>Actinomycetes</taxon>
        <taxon>Streptosporangiales</taxon>
        <taxon>Thermomonosporaceae</taxon>
        <taxon>Actinoallomurus</taxon>
    </lineage>
</organism>
<dbReference type="Proteomes" id="UP001500503">
    <property type="component" value="Unassembled WGS sequence"/>
</dbReference>